<comment type="caution">
    <text evidence="3">The sequence shown here is derived from an EMBL/GenBank/DDBJ whole genome shotgun (WGS) entry which is preliminary data.</text>
</comment>
<evidence type="ECO:0000256" key="2">
    <source>
        <dbReference type="SAM" id="Phobius"/>
    </source>
</evidence>
<feature type="region of interest" description="Disordered" evidence="1">
    <location>
        <begin position="235"/>
        <end position="258"/>
    </location>
</feature>
<keyword evidence="2" id="KW-1133">Transmembrane helix</keyword>
<name>A0A5J4KD97_9CHLR</name>
<keyword evidence="4" id="KW-1185">Reference proteome</keyword>
<sequence>MARLAGFSDNGNMMKSKLITQTVQPAFPQPHLRRSLQAMLISLALLLVGALVLTWQIMNGSTGSQASSASVLGPPTLPAETVNTILASTPMAGTGQVVEEAARQTNIDDAFALAVWYVETNQGAAGVGLGDHNPGGVRASASYPSDAGGYTIYPSYAAAIQDWFSIVQQRYIARGLTTVYLIAGPYVGTSSSGSWAAKVMNLMTIYRNEAPPPTPTPTPTPATLKYKIATTLQNKSGQQADAEREDSQPQPTVSFSTASSAPAITATSAANELNKPSGQNAVVVVLGLSSALALALAAIWLRRRQRLLTALLGSASAEVGSKPEPVTDTLVLATVPIQTAAETSLTSLVGSLPGRDTDALPLWNLPAQPETHEALLAAASHSGSWPGPFSHLPELQPIPAGPAPASPIQPAPVAVPLLAGRSTGPGSGLLSRYGSGHPLPSSAQAARSETRE</sequence>
<reference evidence="3 4" key="1">
    <citation type="journal article" date="2019" name="Int. J. Syst. Evol. Microbiol.">
        <title>Thermogemmatispora aurantia sp. nov. and Thermogemmatispora argillosa sp. nov., within the class Ktedonobacteria, and emended description of the genus Thermogemmatispora.</title>
        <authorList>
            <person name="Zheng Y."/>
            <person name="Wang C.M."/>
            <person name="Sakai Y."/>
            <person name="Abe K."/>
            <person name="Yokota A."/>
            <person name="Yabe S."/>
        </authorList>
    </citation>
    <scope>NUCLEOTIDE SEQUENCE [LARGE SCALE GENOMIC DNA]</scope>
    <source>
        <strain evidence="3 4">A1-2</strain>
    </source>
</reference>
<feature type="transmembrane region" description="Helical" evidence="2">
    <location>
        <begin position="281"/>
        <end position="301"/>
    </location>
</feature>
<gene>
    <name evidence="3" type="ORF">KTAU_32730</name>
</gene>
<feature type="region of interest" description="Disordered" evidence="1">
    <location>
        <begin position="417"/>
        <end position="452"/>
    </location>
</feature>
<accession>A0A5J4KD97</accession>
<dbReference type="EMBL" id="BKZV01000005">
    <property type="protein sequence ID" value="GER84637.1"/>
    <property type="molecule type" value="Genomic_DNA"/>
</dbReference>
<organism evidence="3 4">
    <name type="scientific">Thermogemmatispora aurantia</name>
    <dbReference type="NCBI Taxonomy" id="2045279"/>
    <lineage>
        <taxon>Bacteria</taxon>
        <taxon>Bacillati</taxon>
        <taxon>Chloroflexota</taxon>
        <taxon>Ktedonobacteria</taxon>
        <taxon>Thermogemmatisporales</taxon>
        <taxon>Thermogemmatisporaceae</taxon>
        <taxon>Thermogemmatispora</taxon>
    </lineage>
</organism>
<keyword evidence="2" id="KW-0812">Transmembrane</keyword>
<evidence type="ECO:0000313" key="4">
    <source>
        <dbReference type="Proteomes" id="UP000334820"/>
    </source>
</evidence>
<dbReference type="AlphaFoldDB" id="A0A5J4KD97"/>
<feature type="compositionally biased region" description="Polar residues" evidence="1">
    <location>
        <begin position="441"/>
        <end position="452"/>
    </location>
</feature>
<keyword evidence="2" id="KW-0472">Membrane</keyword>
<evidence type="ECO:0000313" key="3">
    <source>
        <dbReference type="EMBL" id="GER84637.1"/>
    </source>
</evidence>
<proteinExistence type="predicted"/>
<evidence type="ECO:0000256" key="1">
    <source>
        <dbReference type="SAM" id="MobiDB-lite"/>
    </source>
</evidence>
<protein>
    <submittedName>
        <fullName evidence="3">Uncharacterized protein</fullName>
    </submittedName>
</protein>
<feature type="transmembrane region" description="Helical" evidence="2">
    <location>
        <begin position="38"/>
        <end position="58"/>
    </location>
</feature>
<dbReference type="Proteomes" id="UP000334820">
    <property type="component" value="Unassembled WGS sequence"/>
</dbReference>